<feature type="region of interest" description="Disordered" evidence="1">
    <location>
        <begin position="1"/>
        <end position="21"/>
    </location>
</feature>
<dbReference type="EMBL" id="ATLV01017588">
    <property type="status" value="NOT_ANNOTATED_CDS"/>
    <property type="molecule type" value="Genomic_DNA"/>
</dbReference>
<dbReference type="Proteomes" id="UP000030765">
    <property type="component" value="Unassembled WGS sequence"/>
</dbReference>
<reference evidence="2 4" key="1">
    <citation type="journal article" date="2014" name="BMC Genomics">
        <title>Genome sequence of Anopheles sinensis provides insight into genetics basis of mosquito competence for malaria parasites.</title>
        <authorList>
            <person name="Zhou D."/>
            <person name="Zhang D."/>
            <person name="Ding G."/>
            <person name="Shi L."/>
            <person name="Hou Q."/>
            <person name="Ye Y."/>
            <person name="Xu Y."/>
            <person name="Zhou H."/>
            <person name="Xiong C."/>
            <person name="Li S."/>
            <person name="Yu J."/>
            <person name="Hong S."/>
            <person name="Yu X."/>
            <person name="Zou P."/>
            <person name="Chen C."/>
            <person name="Chang X."/>
            <person name="Wang W."/>
            <person name="Lv Y."/>
            <person name="Sun Y."/>
            <person name="Ma L."/>
            <person name="Shen B."/>
            <person name="Zhu C."/>
        </authorList>
    </citation>
    <scope>NUCLEOTIDE SEQUENCE [LARGE SCALE GENOMIC DNA]</scope>
</reference>
<proteinExistence type="predicted"/>
<evidence type="ECO:0000313" key="2">
    <source>
        <dbReference type="EMBL" id="KFB42320.1"/>
    </source>
</evidence>
<dbReference type="AlphaFoldDB" id="A0A084VWH6"/>
<dbReference type="EnsemblMetazoa" id="ASIC010006-RA">
    <property type="protein sequence ID" value="ASIC010006-PA"/>
    <property type="gene ID" value="ASIC010006"/>
</dbReference>
<dbReference type="VEuPathDB" id="VectorBase:ASIC010006"/>
<reference evidence="3" key="2">
    <citation type="submission" date="2020-05" db="UniProtKB">
        <authorList>
            <consortium name="EnsemblMetazoa"/>
        </authorList>
    </citation>
    <scope>IDENTIFICATION</scope>
</reference>
<sequence length="51" mass="5567">MARDTTTFPVKAAGSKEDPHDTQDVPAGCFFLFRLQTFLVPRTSSKIPIGA</sequence>
<organism evidence="2">
    <name type="scientific">Anopheles sinensis</name>
    <name type="common">Mosquito</name>
    <dbReference type="NCBI Taxonomy" id="74873"/>
    <lineage>
        <taxon>Eukaryota</taxon>
        <taxon>Metazoa</taxon>
        <taxon>Ecdysozoa</taxon>
        <taxon>Arthropoda</taxon>
        <taxon>Hexapoda</taxon>
        <taxon>Insecta</taxon>
        <taxon>Pterygota</taxon>
        <taxon>Neoptera</taxon>
        <taxon>Endopterygota</taxon>
        <taxon>Diptera</taxon>
        <taxon>Nematocera</taxon>
        <taxon>Culicoidea</taxon>
        <taxon>Culicidae</taxon>
        <taxon>Anophelinae</taxon>
        <taxon>Anopheles</taxon>
    </lineage>
</organism>
<dbReference type="EMBL" id="KE525174">
    <property type="protein sequence ID" value="KFB42320.1"/>
    <property type="molecule type" value="Genomic_DNA"/>
</dbReference>
<evidence type="ECO:0000256" key="1">
    <source>
        <dbReference type="SAM" id="MobiDB-lite"/>
    </source>
</evidence>
<keyword evidence="4" id="KW-1185">Reference proteome</keyword>
<evidence type="ECO:0000313" key="4">
    <source>
        <dbReference type="Proteomes" id="UP000030765"/>
    </source>
</evidence>
<protein>
    <submittedName>
        <fullName evidence="2 3">Uncharacterized protein</fullName>
    </submittedName>
</protein>
<name>A0A084VWH6_ANOSI</name>
<gene>
    <name evidence="2" type="ORF">ZHAS_00010006</name>
</gene>
<accession>A0A084VWH6</accession>
<evidence type="ECO:0000313" key="3">
    <source>
        <dbReference type="EnsemblMetazoa" id="ASIC010006-PA"/>
    </source>
</evidence>